<feature type="domain" description="Phosphoribulokinase/uridine kinase" evidence="1">
    <location>
        <begin position="47"/>
        <end position="184"/>
    </location>
</feature>
<dbReference type="Gene3D" id="3.40.50.300">
    <property type="entry name" value="P-loop containing nucleotide triphosphate hydrolases"/>
    <property type="match status" value="1"/>
</dbReference>
<dbReference type="SUPFAM" id="SSF52540">
    <property type="entry name" value="P-loop containing nucleoside triphosphate hydrolases"/>
    <property type="match status" value="1"/>
</dbReference>
<dbReference type="InterPro" id="IPR027417">
    <property type="entry name" value="P-loop_NTPase"/>
</dbReference>
<sequence length="246" mass="27897">MTEHRVNINGIDVTAYYSDRTVETILVPLLKRLTALQEQKKRRILVMLAAPPGAGKSTLLSFLEKLSGKCEGIHPVQTIGMDGFHRRQEYLQSHYAEKDGERVSLTEIKGAPCTFDLKKLTEGIRKVAAGEETGWPVYDRMLHNPTENAVRVNGEIVLLEGNYLLLDEDGWRELHRYADFTVSIRAGETFLRNRLTDRRIKTGVPEDAAVRFVDFSDMPNVRLCLRKSLPADLELETCADGEYHIL</sequence>
<dbReference type="AlphaFoldDB" id="W0FIQ1"/>
<dbReference type="InterPro" id="IPR006083">
    <property type="entry name" value="PRK/URK"/>
</dbReference>
<dbReference type="GO" id="GO:0016301">
    <property type="term" value="F:kinase activity"/>
    <property type="evidence" value="ECO:0007669"/>
    <property type="project" value="UniProtKB-KW"/>
</dbReference>
<dbReference type="EMBL" id="KC246802">
    <property type="protein sequence ID" value="AHF24693.1"/>
    <property type="molecule type" value="Genomic_DNA"/>
</dbReference>
<organism evidence="2">
    <name type="scientific">uncultured bacterium Contig1584b</name>
    <dbReference type="NCBI Taxonomy" id="1393461"/>
    <lineage>
        <taxon>Bacteria</taxon>
        <taxon>environmental samples</taxon>
    </lineage>
</organism>
<name>W0FIQ1_9BACT</name>
<keyword evidence="2" id="KW-0808">Transferase</keyword>
<keyword evidence="2" id="KW-0418">Kinase</keyword>
<dbReference type="NCBIfam" id="NF006745">
    <property type="entry name" value="PRK09270.1-4"/>
    <property type="match status" value="1"/>
</dbReference>
<evidence type="ECO:0000259" key="1">
    <source>
        <dbReference type="Pfam" id="PF00485"/>
    </source>
</evidence>
<reference evidence="2" key="1">
    <citation type="journal article" date="2013" name="PLoS ONE">
        <title>Metagenomic insights into the carbohydrate-active enzymes carried by the microorganisms adhering to solid digesta in the rumen of cows.</title>
        <authorList>
            <person name="Wang L."/>
            <person name="Hatem A."/>
            <person name="Catalyurek U.V."/>
            <person name="Morrison M."/>
            <person name="Yu Z."/>
        </authorList>
    </citation>
    <scope>NUCLEOTIDE SEQUENCE</scope>
</reference>
<dbReference type="GO" id="GO:0005524">
    <property type="term" value="F:ATP binding"/>
    <property type="evidence" value="ECO:0007669"/>
    <property type="project" value="InterPro"/>
</dbReference>
<protein>
    <submittedName>
        <fullName evidence="2">Phosphoribulokinase/uridine kinase</fullName>
    </submittedName>
</protein>
<proteinExistence type="predicted"/>
<dbReference type="Pfam" id="PF00485">
    <property type="entry name" value="PRK"/>
    <property type="match status" value="1"/>
</dbReference>
<evidence type="ECO:0000313" key="2">
    <source>
        <dbReference type="EMBL" id="AHF24693.1"/>
    </source>
</evidence>
<accession>W0FIQ1</accession>
<dbReference type="PANTHER" id="PTHR10285">
    <property type="entry name" value="URIDINE KINASE"/>
    <property type="match status" value="1"/>
</dbReference>